<reference evidence="3 4" key="1">
    <citation type="submission" date="2019-04" db="EMBL/GenBank/DDBJ databases">
        <title>Comparative genomics and transcriptomics to analyze fruiting body development in filamentous ascomycetes.</title>
        <authorList>
            <consortium name="DOE Joint Genome Institute"/>
            <person name="Lutkenhaus R."/>
            <person name="Traeger S."/>
            <person name="Breuer J."/>
            <person name="Kuo A."/>
            <person name="Lipzen A."/>
            <person name="Pangilinan J."/>
            <person name="Dilworth D."/>
            <person name="Sandor L."/>
            <person name="Poggeler S."/>
            <person name="Barry K."/>
            <person name="Grigoriev I.V."/>
            <person name="Nowrousian M."/>
        </authorList>
    </citation>
    <scope>NUCLEOTIDE SEQUENCE [LARGE SCALE GENOMIC DNA]</scope>
    <source>
        <strain evidence="3 4">CBS 389.68</strain>
    </source>
</reference>
<dbReference type="EMBL" id="ML220113">
    <property type="protein sequence ID" value="TGZ83746.1"/>
    <property type="molecule type" value="Genomic_DNA"/>
</dbReference>
<keyword evidence="1" id="KW-0472">Membrane</keyword>
<feature type="chain" id="PRO_5020888166" evidence="2">
    <location>
        <begin position="22"/>
        <end position="101"/>
    </location>
</feature>
<gene>
    <name evidence="3" type="ORF">EX30DRAFT_346494</name>
</gene>
<evidence type="ECO:0000256" key="2">
    <source>
        <dbReference type="SAM" id="SignalP"/>
    </source>
</evidence>
<keyword evidence="2" id="KW-0732">Signal</keyword>
<feature type="transmembrane region" description="Helical" evidence="1">
    <location>
        <begin position="37"/>
        <end position="59"/>
    </location>
</feature>
<evidence type="ECO:0000313" key="4">
    <source>
        <dbReference type="Proteomes" id="UP000298138"/>
    </source>
</evidence>
<keyword evidence="1" id="KW-1133">Transmembrane helix</keyword>
<keyword evidence="4" id="KW-1185">Reference proteome</keyword>
<keyword evidence="1" id="KW-0812">Transmembrane</keyword>
<dbReference type="AlphaFoldDB" id="A0A4S2N3W1"/>
<feature type="signal peptide" evidence="2">
    <location>
        <begin position="1"/>
        <end position="21"/>
    </location>
</feature>
<evidence type="ECO:0000313" key="3">
    <source>
        <dbReference type="EMBL" id="TGZ83746.1"/>
    </source>
</evidence>
<dbReference type="InParanoid" id="A0A4S2N3W1"/>
<accession>A0A4S2N3W1</accession>
<dbReference type="Proteomes" id="UP000298138">
    <property type="component" value="Unassembled WGS sequence"/>
</dbReference>
<proteinExistence type="predicted"/>
<sequence>MMLHFRVLFLLLVGFVAIAAAAPITTPPSPPQMQFFLPLNLHQLLIAATLLATIVALGYQTRKQLAKEWPEDPDATTEDRFAGFLNVPVSEPVEDEKLLAD</sequence>
<name>A0A4S2N3W1_9PEZI</name>
<organism evidence="3 4">
    <name type="scientific">Ascodesmis nigricans</name>
    <dbReference type="NCBI Taxonomy" id="341454"/>
    <lineage>
        <taxon>Eukaryota</taxon>
        <taxon>Fungi</taxon>
        <taxon>Dikarya</taxon>
        <taxon>Ascomycota</taxon>
        <taxon>Pezizomycotina</taxon>
        <taxon>Pezizomycetes</taxon>
        <taxon>Pezizales</taxon>
        <taxon>Ascodesmidaceae</taxon>
        <taxon>Ascodesmis</taxon>
    </lineage>
</organism>
<evidence type="ECO:0000256" key="1">
    <source>
        <dbReference type="SAM" id="Phobius"/>
    </source>
</evidence>
<protein>
    <submittedName>
        <fullName evidence="3">Uncharacterized protein</fullName>
    </submittedName>
</protein>